<reference evidence="1" key="1">
    <citation type="submission" date="2014-09" db="EMBL/GenBank/DDBJ databases">
        <authorList>
            <person name="Magalhaes I.L.F."/>
            <person name="Oliveira U."/>
            <person name="Santos F.R."/>
            <person name="Vidigal T.H.D.A."/>
            <person name="Brescovit A.D."/>
            <person name="Santos A.J."/>
        </authorList>
    </citation>
    <scope>NUCLEOTIDE SEQUENCE</scope>
    <source>
        <tissue evidence="1">Shoot tissue taken approximately 20 cm above the soil surface</tissue>
    </source>
</reference>
<reference evidence="1" key="2">
    <citation type="journal article" date="2015" name="Data Brief">
        <title>Shoot transcriptome of the giant reed, Arundo donax.</title>
        <authorList>
            <person name="Barrero R.A."/>
            <person name="Guerrero F.D."/>
            <person name="Moolhuijzen P."/>
            <person name="Goolsby J.A."/>
            <person name="Tidwell J."/>
            <person name="Bellgard S.E."/>
            <person name="Bellgard M.I."/>
        </authorList>
    </citation>
    <scope>NUCLEOTIDE SEQUENCE</scope>
    <source>
        <tissue evidence="1">Shoot tissue taken approximately 20 cm above the soil surface</tissue>
    </source>
</reference>
<organism evidence="1">
    <name type="scientific">Arundo donax</name>
    <name type="common">Giant reed</name>
    <name type="synonym">Donax arundinaceus</name>
    <dbReference type="NCBI Taxonomy" id="35708"/>
    <lineage>
        <taxon>Eukaryota</taxon>
        <taxon>Viridiplantae</taxon>
        <taxon>Streptophyta</taxon>
        <taxon>Embryophyta</taxon>
        <taxon>Tracheophyta</taxon>
        <taxon>Spermatophyta</taxon>
        <taxon>Magnoliopsida</taxon>
        <taxon>Liliopsida</taxon>
        <taxon>Poales</taxon>
        <taxon>Poaceae</taxon>
        <taxon>PACMAD clade</taxon>
        <taxon>Arundinoideae</taxon>
        <taxon>Arundineae</taxon>
        <taxon>Arundo</taxon>
    </lineage>
</organism>
<dbReference type="AlphaFoldDB" id="A0A0A9A217"/>
<dbReference type="EMBL" id="GBRH01253887">
    <property type="protein sequence ID" value="JAD44008.1"/>
    <property type="molecule type" value="Transcribed_RNA"/>
</dbReference>
<sequence>MLLLVVIMFSSLGHYFHLCNPCAICFLIFLGHGLQIGSLAQLCVDRYL</sequence>
<proteinExistence type="predicted"/>
<name>A0A0A9A217_ARUDO</name>
<protein>
    <submittedName>
        <fullName evidence="1">Uncharacterized protein</fullName>
    </submittedName>
</protein>
<accession>A0A0A9A217</accession>
<evidence type="ECO:0000313" key="1">
    <source>
        <dbReference type="EMBL" id="JAD44008.1"/>
    </source>
</evidence>